<dbReference type="Gene3D" id="3.40.50.720">
    <property type="entry name" value="NAD(P)-binding Rossmann-like Domain"/>
    <property type="match status" value="1"/>
</dbReference>
<feature type="domain" description="Pyrroline-5-carboxylate reductase catalytic N-terminal" evidence="3">
    <location>
        <begin position="3"/>
        <end position="100"/>
    </location>
</feature>
<gene>
    <name evidence="6" type="ORF">AFZ32_01065</name>
    <name evidence="5" type="ORF">HB853_12740</name>
</gene>
<evidence type="ECO:0000313" key="6">
    <source>
        <dbReference type="EMBL" id="PDK42441.1"/>
    </source>
</evidence>
<dbReference type="InterPro" id="IPR028939">
    <property type="entry name" value="P5C_Rdtase_cat_N"/>
</dbReference>
<dbReference type="Pfam" id="PF14748">
    <property type="entry name" value="P5CR_dimer"/>
    <property type="match status" value="1"/>
</dbReference>
<dbReference type="NCBIfam" id="NF005384">
    <property type="entry name" value="PRK06928.1"/>
    <property type="match status" value="1"/>
</dbReference>
<comment type="similarity">
    <text evidence="1">Belongs to the pyrroline-5-carboxylate reductase family.</text>
</comment>
<dbReference type="GO" id="GO:0055129">
    <property type="term" value="P:L-proline biosynthetic process"/>
    <property type="evidence" value="ECO:0007669"/>
    <property type="project" value="TreeGrafter"/>
</dbReference>
<dbReference type="SUPFAM" id="SSF48179">
    <property type="entry name" value="6-phosphogluconate dehydrogenase C-terminal domain-like"/>
    <property type="match status" value="1"/>
</dbReference>
<dbReference type="InterPro" id="IPR008927">
    <property type="entry name" value="6-PGluconate_DH-like_C_sf"/>
</dbReference>
<reference evidence="6 7" key="1">
    <citation type="submission" date="2017-09" db="EMBL/GenBank/DDBJ databases">
        <title>Draft Genomes of 144 Listeria Monocytogenes isolates from foods.</title>
        <authorList>
            <person name="Wu C.H."/>
            <person name="Ng J."/>
            <person name="Kiang D."/>
            <person name="Chen C.-Y."/>
            <person name="Frink S."/>
            <person name="Lafrades M."/>
            <person name="Morales C."/>
            <person name="Park P."/>
            <person name="Zwick M."/>
        </authorList>
    </citation>
    <scope>NUCLEOTIDE SEQUENCE [LARGE SCALE GENOMIC DNA]</scope>
    <source>
        <strain evidence="6 7">CDPHFDLB-F14M01633.75-2</strain>
    </source>
</reference>
<reference evidence="5 8" key="2">
    <citation type="submission" date="2020-03" db="EMBL/GenBank/DDBJ databases">
        <title>Soil Listeria distribution.</title>
        <authorList>
            <person name="Liao J."/>
            <person name="Wiedmann M."/>
        </authorList>
    </citation>
    <scope>NUCLEOTIDE SEQUENCE [LARGE SCALE GENOMIC DNA]</scope>
    <source>
        <strain evidence="5 8">FSL L7-1829</strain>
    </source>
</reference>
<keyword evidence="2" id="KW-0521">NADP</keyword>
<sequence length="279" mass="30477">MTKIGFIGFGSMATLIASKMIETKTATPEEIILYSSSENKHFKAFYAKYPTTQLAANEAEVFTKAEHSFICKLPLAVLPLIQDCASVLTPERHVISIAAGVSTVDILDISPQLQVSKLIPSITTSVGVGTTLIAHADTVSRSNTNWLESTFEHFGHVMTIREENMDIASDLTSSSPGIIAAIFEQFVEATLRRSTLSDAEVFQMINFSLAGTSKLLVEADYTFNGLIERVATKGGITAEGVELSQRELPAFFDELLERTQGKYASSKKEIEAQKRDLLS</sequence>
<proteinExistence type="inferred from homology"/>
<accession>A0A7X0T7Q2</accession>
<dbReference type="Pfam" id="PF03807">
    <property type="entry name" value="F420_oxidored"/>
    <property type="match status" value="1"/>
</dbReference>
<evidence type="ECO:0000313" key="8">
    <source>
        <dbReference type="Proteomes" id="UP000522007"/>
    </source>
</evidence>
<keyword evidence="7" id="KW-1185">Reference proteome</keyword>
<evidence type="ECO:0000259" key="4">
    <source>
        <dbReference type="Pfam" id="PF14748"/>
    </source>
</evidence>
<dbReference type="Proteomes" id="UP000522007">
    <property type="component" value="Unassembled WGS sequence"/>
</dbReference>
<organism evidence="5 8">
    <name type="scientific">Listeria welshimeri</name>
    <dbReference type="NCBI Taxonomy" id="1643"/>
    <lineage>
        <taxon>Bacteria</taxon>
        <taxon>Bacillati</taxon>
        <taxon>Bacillota</taxon>
        <taxon>Bacilli</taxon>
        <taxon>Bacillales</taxon>
        <taxon>Listeriaceae</taxon>
        <taxon>Listeria</taxon>
    </lineage>
</organism>
<dbReference type="EC" id="1.5.1.2" evidence="5"/>
<dbReference type="InterPro" id="IPR036291">
    <property type="entry name" value="NAD(P)-bd_dom_sf"/>
</dbReference>
<dbReference type="PANTHER" id="PTHR11645">
    <property type="entry name" value="PYRROLINE-5-CARBOXYLATE REDUCTASE"/>
    <property type="match status" value="1"/>
</dbReference>
<evidence type="ECO:0000256" key="1">
    <source>
        <dbReference type="ARBA" id="ARBA00005525"/>
    </source>
</evidence>
<evidence type="ECO:0000259" key="3">
    <source>
        <dbReference type="Pfam" id="PF03807"/>
    </source>
</evidence>
<evidence type="ECO:0000313" key="7">
    <source>
        <dbReference type="Proteomes" id="UP000219632"/>
    </source>
</evidence>
<feature type="binding site" evidence="2">
    <location>
        <begin position="7"/>
        <end position="12"/>
    </location>
    <ligand>
        <name>NADP(+)</name>
        <dbReference type="ChEBI" id="CHEBI:58349"/>
    </ligand>
</feature>
<comment type="caution">
    <text evidence="5">The sequence shown here is derived from an EMBL/GenBank/DDBJ whole genome shotgun (WGS) entry which is preliminary data.</text>
</comment>
<evidence type="ECO:0000256" key="2">
    <source>
        <dbReference type="PIRSR" id="PIRSR000193-1"/>
    </source>
</evidence>
<dbReference type="Proteomes" id="UP000219632">
    <property type="component" value="Unassembled WGS sequence"/>
</dbReference>
<dbReference type="AlphaFoldDB" id="A0A7X0T7Q2"/>
<dbReference type="SUPFAM" id="SSF51735">
    <property type="entry name" value="NAD(P)-binding Rossmann-fold domains"/>
    <property type="match status" value="1"/>
</dbReference>
<dbReference type="Gene3D" id="1.10.3730.10">
    <property type="entry name" value="ProC C-terminal domain-like"/>
    <property type="match status" value="1"/>
</dbReference>
<dbReference type="EMBL" id="JAAROP010000018">
    <property type="protein sequence ID" value="MBC1323797.1"/>
    <property type="molecule type" value="Genomic_DNA"/>
</dbReference>
<protein>
    <submittedName>
        <fullName evidence="5">Pyrroline-5-carboxylate reductase</fullName>
        <ecNumber evidence="5">1.5.1.2</ecNumber>
    </submittedName>
</protein>
<dbReference type="PIRSF" id="PIRSF000193">
    <property type="entry name" value="Pyrrol-5-carb_rd"/>
    <property type="match status" value="1"/>
</dbReference>
<dbReference type="InterPro" id="IPR000304">
    <property type="entry name" value="Pyrroline-COOH_reductase"/>
</dbReference>
<name>A0A7X0T7Q2_LISWE</name>
<dbReference type="InterPro" id="IPR029036">
    <property type="entry name" value="P5CR_dimer"/>
</dbReference>
<dbReference type="PANTHER" id="PTHR11645:SF53">
    <property type="entry name" value="PYRROLINE-5-CARBOXYLATE REDUCTASE 3"/>
    <property type="match status" value="1"/>
</dbReference>
<dbReference type="EMBL" id="NYPG01000001">
    <property type="protein sequence ID" value="PDK42441.1"/>
    <property type="molecule type" value="Genomic_DNA"/>
</dbReference>
<dbReference type="GO" id="GO:0004735">
    <property type="term" value="F:pyrroline-5-carboxylate reductase activity"/>
    <property type="evidence" value="ECO:0007669"/>
    <property type="project" value="UniProtKB-EC"/>
</dbReference>
<evidence type="ECO:0000313" key="5">
    <source>
        <dbReference type="EMBL" id="MBC1323797.1"/>
    </source>
</evidence>
<keyword evidence="5" id="KW-0560">Oxidoreductase</keyword>
<feature type="domain" description="Pyrroline-5-carboxylate reductase dimerisation" evidence="4">
    <location>
        <begin position="162"/>
        <end position="261"/>
    </location>
</feature>
<dbReference type="RefSeq" id="WP_097349598.1">
    <property type="nucleotide sequence ID" value="NZ_CP122330.1"/>
</dbReference>
<feature type="binding site" evidence="2">
    <location>
        <position position="35"/>
    </location>
    <ligand>
        <name>NADP(+)</name>
        <dbReference type="ChEBI" id="CHEBI:58349"/>
    </ligand>
</feature>